<dbReference type="Gene3D" id="3.40.462.20">
    <property type="match status" value="1"/>
</dbReference>
<keyword evidence="1" id="KW-0285">Flavoprotein</keyword>
<dbReference type="AlphaFoldDB" id="A0AA39QPS1"/>
<evidence type="ECO:0000256" key="3">
    <source>
        <dbReference type="ARBA" id="ARBA00023002"/>
    </source>
</evidence>
<evidence type="ECO:0000313" key="5">
    <source>
        <dbReference type="Proteomes" id="UP001166286"/>
    </source>
</evidence>
<evidence type="ECO:0008006" key="6">
    <source>
        <dbReference type="Google" id="ProtNLM"/>
    </source>
</evidence>
<keyword evidence="5" id="KW-1185">Reference proteome</keyword>
<dbReference type="InterPro" id="IPR050416">
    <property type="entry name" value="FAD-linked_Oxidoreductase"/>
</dbReference>
<evidence type="ECO:0000313" key="4">
    <source>
        <dbReference type="EMBL" id="KAK0506883.1"/>
    </source>
</evidence>
<dbReference type="EMBL" id="JAFEKC020000026">
    <property type="protein sequence ID" value="KAK0506883.1"/>
    <property type="molecule type" value="Genomic_DNA"/>
</dbReference>
<evidence type="ECO:0000256" key="2">
    <source>
        <dbReference type="ARBA" id="ARBA00022827"/>
    </source>
</evidence>
<name>A0AA39QPS1_9LECA</name>
<proteinExistence type="predicted"/>
<dbReference type="PANTHER" id="PTHR42973:SF7">
    <property type="entry name" value="FAD-BINDING PCMH-TYPE DOMAIN-CONTAINING PROTEIN"/>
    <property type="match status" value="1"/>
</dbReference>
<protein>
    <recommendedName>
        <fullName evidence="6">Berberine/berberine-like domain-containing protein</fullName>
    </recommendedName>
</protein>
<keyword evidence="3" id="KW-0560">Oxidoreductase</keyword>
<gene>
    <name evidence="4" type="ORF">JMJ35_010583</name>
</gene>
<accession>A0AA39QPS1</accession>
<keyword evidence="2" id="KW-0274">FAD</keyword>
<dbReference type="Gene3D" id="3.30.465.10">
    <property type="match status" value="1"/>
</dbReference>
<dbReference type="GO" id="GO:0016491">
    <property type="term" value="F:oxidoreductase activity"/>
    <property type="evidence" value="ECO:0007669"/>
    <property type="project" value="UniProtKB-KW"/>
</dbReference>
<reference evidence="4" key="1">
    <citation type="submission" date="2023-03" db="EMBL/GenBank/DDBJ databases">
        <title>Complete genome of Cladonia borealis.</title>
        <authorList>
            <person name="Park H."/>
        </authorList>
    </citation>
    <scope>NUCLEOTIDE SEQUENCE</scope>
    <source>
        <strain evidence="4">ANT050790</strain>
    </source>
</reference>
<evidence type="ECO:0000256" key="1">
    <source>
        <dbReference type="ARBA" id="ARBA00022630"/>
    </source>
</evidence>
<sequence length="303" mass="34124">MKEGLFTALGNGNIVGVTGFVLARLVSAKGELIEATQHLRPDLLWALCGAGHFFRLVTQLVIKVYLVSLLGTKNGNLCASTFVFHLDSAKDVATVMEPLMDDSRYATSGLIMIMAPPLARKPSILISLLYDLKPLVAKGSQVPIQNISDRREAIDAKGDFKRFGIVGLRRFDIESFLRTIEVWKELVTDCPNAIDTAFNFQWDSKPVKTPSFDSAMCLHDTRFYQNNLIWHTDPKNRGTVDEYNERCLAIMRGPNTGEWADYQNATRSGPIELRFRGKDRLARLQRLKKEWDPTGVFTTQLLE</sequence>
<organism evidence="4 5">
    <name type="scientific">Cladonia borealis</name>
    <dbReference type="NCBI Taxonomy" id="184061"/>
    <lineage>
        <taxon>Eukaryota</taxon>
        <taxon>Fungi</taxon>
        <taxon>Dikarya</taxon>
        <taxon>Ascomycota</taxon>
        <taxon>Pezizomycotina</taxon>
        <taxon>Lecanoromycetes</taxon>
        <taxon>OSLEUM clade</taxon>
        <taxon>Lecanoromycetidae</taxon>
        <taxon>Lecanorales</taxon>
        <taxon>Lecanorineae</taxon>
        <taxon>Cladoniaceae</taxon>
        <taxon>Cladonia</taxon>
    </lineage>
</organism>
<dbReference type="InterPro" id="IPR016169">
    <property type="entry name" value="FAD-bd_PCMH_sub2"/>
</dbReference>
<dbReference type="PANTHER" id="PTHR42973">
    <property type="entry name" value="BINDING OXIDOREDUCTASE, PUTATIVE (AFU_ORTHOLOGUE AFUA_1G17690)-RELATED"/>
    <property type="match status" value="1"/>
</dbReference>
<comment type="caution">
    <text evidence="4">The sequence shown here is derived from an EMBL/GenBank/DDBJ whole genome shotgun (WGS) entry which is preliminary data.</text>
</comment>
<dbReference type="Proteomes" id="UP001166286">
    <property type="component" value="Unassembled WGS sequence"/>
</dbReference>